<accession>A0AAJ7SER4</accession>
<dbReference type="SMART" id="SM00320">
    <property type="entry name" value="WD40"/>
    <property type="match status" value="6"/>
</dbReference>
<keyword evidence="1 3" id="KW-0853">WD repeat</keyword>
<dbReference type="RefSeq" id="XP_028967279.1">
    <property type="nucleotide sequence ID" value="XM_029111446.1"/>
</dbReference>
<dbReference type="InterPro" id="IPR036322">
    <property type="entry name" value="WD40_repeat_dom_sf"/>
</dbReference>
<dbReference type="AlphaFoldDB" id="A0AAJ7SER4"/>
<keyword evidence="2" id="KW-0677">Repeat</keyword>
<dbReference type="PROSITE" id="PS50082">
    <property type="entry name" value="WD_REPEATS_2"/>
    <property type="match status" value="2"/>
</dbReference>
<keyword evidence="4" id="KW-1185">Reference proteome</keyword>
<dbReference type="GeneID" id="100903414"/>
<dbReference type="KEGG" id="goe:100903414"/>
<dbReference type="InterPro" id="IPR015943">
    <property type="entry name" value="WD40/YVTN_repeat-like_dom_sf"/>
</dbReference>
<feature type="repeat" description="WD" evidence="3">
    <location>
        <begin position="335"/>
        <end position="366"/>
    </location>
</feature>
<dbReference type="InterPro" id="IPR001680">
    <property type="entry name" value="WD40_rpt"/>
</dbReference>
<name>A0AAJ7SER4_9ACAR</name>
<dbReference type="GO" id="GO:0080008">
    <property type="term" value="C:Cul4-RING E3 ubiquitin ligase complex"/>
    <property type="evidence" value="ECO:0007669"/>
    <property type="project" value="TreeGrafter"/>
</dbReference>
<dbReference type="Gene3D" id="2.130.10.10">
    <property type="entry name" value="YVTN repeat-like/Quinoprotein amine dehydrogenase"/>
    <property type="match status" value="1"/>
</dbReference>
<dbReference type="Pfam" id="PF00400">
    <property type="entry name" value="WD40"/>
    <property type="match status" value="4"/>
</dbReference>
<evidence type="ECO:0000256" key="2">
    <source>
        <dbReference type="ARBA" id="ARBA00022737"/>
    </source>
</evidence>
<feature type="repeat" description="WD" evidence="3">
    <location>
        <begin position="42"/>
        <end position="83"/>
    </location>
</feature>
<dbReference type="SUPFAM" id="SSF50978">
    <property type="entry name" value="WD40 repeat-like"/>
    <property type="match status" value="1"/>
</dbReference>
<proteinExistence type="predicted"/>
<evidence type="ECO:0000256" key="1">
    <source>
        <dbReference type="ARBA" id="ARBA00022574"/>
    </source>
</evidence>
<dbReference type="PANTHER" id="PTHR15574">
    <property type="entry name" value="WD REPEAT DOMAIN-CONTAINING FAMILY"/>
    <property type="match status" value="1"/>
</dbReference>
<dbReference type="GO" id="GO:0005737">
    <property type="term" value="C:cytoplasm"/>
    <property type="evidence" value="ECO:0007669"/>
    <property type="project" value="TreeGrafter"/>
</dbReference>
<dbReference type="PROSITE" id="PS50294">
    <property type="entry name" value="WD_REPEATS_REGION"/>
    <property type="match status" value="1"/>
</dbReference>
<dbReference type="PANTHER" id="PTHR15574:SF21">
    <property type="entry name" value="DDB1- AND CUL4-ASSOCIATED FACTOR 8"/>
    <property type="match status" value="1"/>
</dbReference>
<protein>
    <submittedName>
        <fullName evidence="5">DDB1- and CUL4-associated factor 8</fullName>
    </submittedName>
</protein>
<sequence length="413" mass="47270">MHKWSALLEFNRFQTCGKARTYRRRCYGNLHMAQRLELMAKLEGHWECVNSLNFNAEGDLLVSGSDDLQCQLWEWQSQKLLTSFSSRHRSNVFQSKFMPHKNNQTIITSSHDGSIRIHQLDEAGSRGVDSRKIGFHRGPVHKIAMHPALHETILTAGEDGCVLNIDIRLPNPINVVTVRSAGQPVGLYSIAINPLRPSEFVTGGKDQFVRVFDRRNAKPDDFVRELCPDHLVSTRIRCDDASLSVSEAVYNFDGTEILASYSDEDIYLFANDISTIEAKGTENSYLHQYQGHRNNDTVKGVNYFGQRSEFIVSGSDCGHIYIWDKESSHIVNFLFGDEDGALNCVEPNPTAPFLATSGFDHNVKIWAPSAEEEPSLQEVREHTIQNMRQRHQNLIRDYCEYYIRLRRRQMNDF</sequence>
<organism evidence="4 5">
    <name type="scientific">Galendromus occidentalis</name>
    <name type="common">western predatory mite</name>
    <dbReference type="NCBI Taxonomy" id="34638"/>
    <lineage>
        <taxon>Eukaryota</taxon>
        <taxon>Metazoa</taxon>
        <taxon>Ecdysozoa</taxon>
        <taxon>Arthropoda</taxon>
        <taxon>Chelicerata</taxon>
        <taxon>Arachnida</taxon>
        <taxon>Acari</taxon>
        <taxon>Parasitiformes</taxon>
        <taxon>Mesostigmata</taxon>
        <taxon>Gamasina</taxon>
        <taxon>Phytoseioidea</taxon>
        <taxon>Phytoseiidae</taxon>
        <taxon>Typhlodrominae</taxon>
        <taxon>Galendromus</taxon>
    </lineage>
</organism>
<dbReference type="Proteomes" id="UP000694867">
    <property type="component" value="Unplaced"/>
</dbReference>
<evidence type="ECO:0000313" key="4">
    <source>
        <dbReference type="Proteomes" id="UP000694867"/>
    </source>
</evidence>
<dbReference type="InterPro" id="IPR045151">
    <property type="entry name" value="DCAF8"/>
</dbReference>
<evidence type="ECO:0000313" key="5">
    <source>
        <dbReference type="RefSeq" id="XP_028967279.1"/>
    </source>
</evidence>
<evidence type="ECO:0000256" key="3">
    <source>
        <dbReference type="PROSITE-ProRule" id="PRU00221"/>
    </source>
</evidence>
<gene>
    <name evidence="5" type="primary">LOC100903414</name>
</gene>
<reference evidence="5" key="1">
    <citation type="submission" date="2025-08" db="UniProtKB">
        <authorList>
            <consortium name="RefSeq"/>
        </authorList>
    </citation>
    <scope>IDENTIFICATION</scope>
</reference>